<evidence type="ECO:0000313" key="3">
    <source>
        <dbReference type="Proteomes" id="UP000520198"/>
    </source>
</evidence>
<sequence>MDATVHPKAIEHLPMFITAPGQPDILFNVVLVFLLLAIFLIGTFYLRLHALPEQMAHGASKAKFEVVAVLALIALFTHNHLFWIAGLILALVDLPDFWSPLRSIARSLEKMSGREPEPELDAHGHVIVAPQAGAAPATPVAETTVVSTVTDGRA</sequence>
<evidence type="ECO:0000256" key="1">
    <source>
        <dbReference type="SAM" id="Phobius"/>
    </source>
</evidence>
<proteinExistence type="predicted"/>
<dbReference type="Proteomes" id="UP000520198">
    <property type="component" value="Unassembled WGS sequence"/>
</dbReference>
<feature type="transmembrane region" description="Helical" evidence="1">
    <location>
        <begin position="67"/>
        <end position="92"/>
    </location>
</feature>
<dbReference type="RefSeq" id="WP_176352689.1">
    <property type="nucleotide sequence ID" value="NZ_JABWDU010000002.1"/>
</dbReference>
<keyword evidence="3" id="KW-1185">Reference proteome</keyword>
<keyword evidence="1" id="KW-0472">Membrane</keyword>
<reference evidence="2 3" key="1">
    <citation type="submission" date="2020-06" db="EMBL/GenBank/DDBJ databases">
        <authorList>
            <person name="Grouzdev D.S."/>
        </authorList>
    </citation>
    <scope>NUCLEOTIDE SEQUENCE [LARGE SCALE GENOMIC DNA]</scope>
    <source>
        <strain evidence="2 3">HO-A22</strain>
    </source>
</reference>
<keyword evidence="1" id="KW-0812">Transmembrane</keyword>
<dbReference type="EMBL" id="JABWDU010000002">
    <property type="protein sequence ID" value="NVD39109.1"/>
    <property type="molecule type" value="Genomic_DNA"/>
</dbReference>
<gene>
    <name evidence="2" type="ORF">HT585_09605</name>
</gene>
<keyword evidence="1" id="KW-1133">Transmembrane helix</keyword>
<feature type="transmembrane region" description="Helical" evidence="1">
    <location>
        <begin position="25"/>
        <end position="46"/>
    </location>
</feature>
<evidence type="ECO:0000313" key="2">
    <source>
        <dbReference type="EMBL" id="NVD39109.1"/>
    </source>
</evidence>
<accession>A0A7Y6Q4U8</accession>
<comment type="caution">
    <text evidence="2">The sequence shown here is derived from an EMBL/GenBank/DDBJ whole genome shotgun (WGS) entry which is preliminary data.</text>
</comment>
<name>A0A7Y6Q4U8_9HYPH</name>
<protein>
    <submittedName>
        <fullName evidence="2">Uncharacterized protein</fullName>
    </submittedName>
</protein>
<dbReference type="AlphaFoldDB" id="A0A7Y6Q4U8"/>
<organism evidence="2 3">
    <name type="scientific">Ensifer oleiphilus</name>
    <dbReference type="NCBI Taxonomy" id="2742698"/>
    <lineage>
        <taxon>Bacteria</taxon>
        <taxon>Pseudomonadati</taxon>
        <taxon>Pseudomonadota</taxon>
        <taxon>Alphaproteobacteria</taxon>
        <taxon>Hyphomicrobiales</taxon>
        <taxon>Rhizobiaceae</taxon>
        <taxon>Sinorhizobium/Ensifer group</taxon>
        <taxon>Ensifer</taxon>
    </lineage>
</organism>